<evidence type="ECO:0000259" key="1">
    <source>
        <dbReference type="Pfam" id="PF06985"/>
    </source>
</evidence>
<gene>
    <name evidence="2" type="ORF">AOQ84DRAFT_267411</name>
</gene>
<keyword evidence="3" id="KW-1185">Reference proteome</keyword>
<dbReference type="PANTHER" id="PTHR24148:SF73">
    <property type="entry name" value="HET DOMAIN PROTEIN (AFU_ORTHOLOGUE AFUA_8G01020)"/>
    <property type="match status" value="1"/>
</dbReference>
<dbReference type="Pfam" id="PF06985">
    <property type="entry name" value="HET"/>
    <property type="match status" value="1"/>
</dbReference>
<evidence type="ECO:0000313" key="2">
    <source>
        <dbReference type="EMBL" id="OCL06333.1"/>
    </source>
</evidence>
<feature type="non-terminal residue" evidence="2">
    <location>
        <position position="1"/>
    </location>
</feature>
<accession>A0A8E2JR23</accession>
<evidence type="ECO:0000313" key="3">
    <source>
        <dbReference type="Proteomes" id="UP000250140"/>
    </source>
</evidence>
<dbReference type="EMBL" id="KV750085">
    <property type="protein sequence ID" value="OCL06333.1"/>
    <property type="molecule type" value="Genomic_DNA"/>
</dbReference>
<dbReference type="InterPro" id="IPR052895">
    <property type="entry name" value="HetReg/Transcr_Mod"/>
</dbReference>
<sequence length="93" mass="10603">IRLLELQPGSKDDPLACKLFQTNMDIIEKKDYFRWTEAPEYRAISYTWGDPKKTSILTIGNECLAIGANLSDALRAFRKPERAINLWADAVCI</sequence>
<proteinExistence type="predicted"/>
<organism evidence="2 3">
    <name type="scientific">Glonium stellatum</name>
    <dbReference type="NCBI Taxonomy" id="574774"/>
    <lineage>
        <taxon>Eukaryota</taxon>
        <taxon>Fungi</taxon>
        <taxon>Dikarya</taxon>
        <taxon>Ascomycota</taxon>
        <taxon>Pezizomycotina</taxon>
        <taxon>Dothideomycetes</taxon>
        <taxon>Pleosporomycetidae</taxon>
        <taxon>Gloniales</taxon>
        <taxon>Gloniaceae</taxon>
        <taxon>Glonium</taxon>
    </lineage>
</organism>
<dbReference type="OrthoDB" id="2157530at2759"/>
<dbReference type="Proteomes" id="UP000250140">
    <property type="component" value="Unassembled WGS sequence"/>
</dbReference>
<reference evidence="2 3" key="1">
    <citation type="journal article" date="2016" name="Nat. Commun.">
        <title>Ectomycorrhizal ecology is imprinted in the genome of the dominant symbiotic fungus Cenococcum geophilum.</title>
        <authorList>
            <consortium name="DOE Joint Genome Institute"/>
            <person name="Peter M."/>
            <person name="Kohler A."/>
            <person name="Ohm R.A."/>
            <person name="Kuo A."/>
            <person name="Krutzmann J."/>
            <person name="Morin E."/>
            <person name="Arend M."/>
            <person name="Barry K.W."/>
            <person name="Binder M."/>
            <person name="Choi C."/>
            <person name="Clum A."/>
            <person name="Copeland A."/>
            <person name="Grisel N."/>
            <person name="Haridas S."/>
            <person name="Kipfer T."/>
            <person name="LaButti K."/>
            <person name="Lindquist E."/>
            <person name="Lipzen A."/>
            <person name="Maire R."/>
            <person name="Meier B."/>
            <person name="Mihaltcheva S."/>
            <person name="Molinier V."/>
            <person name="Murat C."/>
            <person name="Poggeler S."/>
            <person name="Quandt C.A."/>
            <person name="Sperisen C."/>
            <person name="Tritt A."/>
            <person name="Tisserant E."/>
            <person name="Crous P.W."/>
            <person name="Henrissat B."/>
            <person name="Nehls U."/>
            <person name="Egli S."/>
            <person name="Spatafora J.W."/>
            <person name="Grigoriev I.V."/>
            <person name="Martin F.M."/>
        </authorList>
    </citation>
    <scope>NUCLEOTIDE SEQUENCE [LARGE SCALE GENOMIC DNA]</scope>
    <source>
        <strain evidence="2 3">CBS 207.34</strain>
    </source>
</reference>
<dbReference type="InterPro" id="IPR010730">
    <property type="entry name" value="HET"/>
</dbReference>
<feature type="domain" description="Heterokaryon incompatibility" evidence="1">
    <location>
        <begin position="41"/>
        <end position="93"/>
    </location>
</feature>
<dbReference type="PANTHER" id="PTHR24148">
    <property type="entry name" value="ANKYRIN REPEAT DOMAIN-CONTAINING PROTEIN 39 HOMOLOG-RELATED"/>
    <property type="match status" value="1"/>
</dbReference>
<feature type="non-terminal residue" evidence="2">
    <location>
        <position position="93"/>
    </location>
</feature>
<protein>
    <recommendedName>
        <fullName evidence="1">Heterokaryon incompatibility domain-containing protein</fullName>
    </recommendedName>
</protein>
<dbReference type="AlphaFoldDB" id="A0A8E2JR23"/>
<name>A0A8E2JR23_9PEZI</name>